<reference evidence="2 3" key="1">
    <citation type="submission" date="2013-02" db="EMBL/GenBank/DDBJ databases">
        <title>The Genome Annotation of Plasmodium falciparum Vietnam Oak-Knoll (FVO).</title>
        <authorList>
            <consortium name="The Broad Institute Genome Sequencing Platform"/>
            <consortium name="The Broad Institute Genome Sequencing Center for Infectious Disease"/>
            <person name="Neafsey D."/>
            <person name="Hoffman S."/>
            <person name="Volkman S."/>
            <person name="Rosenthal P."/>
            <person name="Walker B."/>
            <person name="Young S.K."/>
            <person name="Zeng Q."/>
            <person name="Gargeya S."/>
            <person name="Fitzgerald M."/>
            <person name="Haas B."/>
            <person name="Abouelleil A."/>
            <person name="Allen A.W."/>
            <person name="Alvarado L."/>
            <person name="Arachchi H.M."/>
            <person name="Berlin A.M."/>
            <person name="Chapman S.B."/>
            <person name="Gainer-Dewar J."/>
            <person name="Goldberg J."/>
            <person name="Griggs A."/>
            <person name="Gujja S."/>
            <person name="Hansen M."/>
            <person name="Howarth C."/>
            <person name="Imamovic A."/>
            <person name="Ireland A."/>
            <person name="Larimer J."/>
            <person name="McCowan C."/>
            <person name="Murphy C."/>
            <person name="Pearson M."/>
            <person name="Poon T.W."/>
            <person name="Priest M."/>
            <person name="Roberts A."/>
            <person name="Saif S."/>
            <person name="Shea T."/>
            <person name="Sisk P."/>
            <person name="Sykes S."/>
            <person name="Wortman J."/>
            <person name="Nusbaum C."/>
            <person name="Birren B."/>
        </authorList>
    </citation>
    <scope>NUCLEOTIDE SEQUENCE [LARGE SCALE GENOMIC DNA]</scope>
    <source>
        <strain evidence="3">Vietnam Oak-Knoll (FVO)</strain>
    </source>
</reference>
<evidence type="ECO:0000256" key="1">
    <source>
        <dbReference type="SAM" id="Phobius"/>
    </source>
</evidence>
<dbReference type="SMR" id="A0A024VEV2"/>
<evidence type="ECO:0008006" key="4">
    <source>
        <dbReference type="Google" id="ProtNLM"/>
    </source>
</evidence>
<feature type="transmembrane region" description="Helical" evidence="1">
    <location>
        <begin position="47"/>
        <end position="67"/>
    </location>
</feature>
<dbReference type="OrthoDB" id="373661at2759"/>
<dbReference type="AlphaFoldDB" id="A0A024VEV2"/>
<sequence length="116" mass="13267">MINNVSVAITLVGLLALFKSGYTVYSHLSSFKLQDDNIDNFSIPHMLIAQIIFCTLITFFGGSKLFLNLKNIQGDSMENFNNTDWDKCHTRRNFGSCFNRKQYIKNFIKDFVGSPI</sequence>
<protein>
    <recommendedName>
        <fullName evidence="4">Membrane magnesium transporter</fullName>
    </recommendedName>
</protein>
<evidence type="ECO:0000313" key="2">
    <source>
        <dbReference type="EMBL" id="ETW20680.1"/>
    </source>
</evidence>
<dbReference type="Proteomes" id="UP000030690">
    <property type="component" value="Unassembled WGS sequence"/>
</dbReference>
<reference evidence="2 3" key="2">
    <citation type="submission" date="2013-02" db="EMBL/GenBank/DDBJ databases">
        <title>The Genome Sequence of Plasmodium falciparum Vietnam Oak-Knoll (FVO).</title>
        <authorList>
            <consortium name="The Broad Institute Genome Sequencing Platform"/>
            <consortium name="The Broad Institute Genome Sequencing Center for Infectious Disease"/>
            <person name="Neafsey D."/>
            <person name="Cheeseman I."/>
            <person name="Volkman S."/>
            <person name="Adams J."/>
            <person name="Walker B."/>
            <person name="Young S.K."/>
            <person name="Zeng Q."/>
            <person name="Gargeya S."/>
            <person name="Fitzgerald M."/>
            <person name="Haas B."/>
            <person name="Abouelleil A."/>
            <person name="Alvarado L."/>
            <person name="Arachchi H.M."/>
            <person name="Berlin A.M."/>
            <person name="Chapman S.B."/>
            <person name="Dewar J."/>
            <person name="Goldberg J."/>
            <person name="Griggs A."/>
            <person name="Gujja S."/>
            <person name="Hansen M."/>
            <person name="Howarth C."/>
            <person name="Imamovic A."/>
            <person name="Larimer J."/>
            <person name="McCowan C."/>
            <person name="Murphy C."/>
            <person name="Neiman D."/>
            <person name="Pearson M."/>
            <person name="Priest M."/>
            <person name="Roberts A."/>
            <person name="Saif S."/>
            <person name="Shea T."/>
            <person name="Sisk P."/>
            <person name="Sykes S."/>
            <person name="Wortman J."/>
            <person name="Nusbaum C."/>
            <person name="Birren B."/>
        </authorList>
    </citation>
    <scope>NUCLEOTIDE SEQUENCE [LARGE SCALE GENOMIC DNA]</scope>
    <source>
        <strain evidence="3">Vietnam Oak-Knoll (FVO)</strain>
    </source>
</reference>
<accession>A0A024VEV2</accession>
<keyword evidence="1" id="KW-1133">Transmembrane helix</keyword>
<keyword evidence="1" id="KW-0472">Membrane</keyword>
<proteinExistence type="predicted"/>
<keyword evidence="1" id="KW-0812">Transmembrane</keyword>
<organism evidence="2 3">
    <name type="scientific">Plasmodium falciparum Vietnam Oak-Knoll</name>
    <name type="common">FVO</name>
    <dbReference type="NCBI Taxonomy" id="1036723"/>
    <lineage>
        <taxon>Eukaryota</taxon>
        <taxon>Sar</taxon>
        <taxon>Alveolata</taxon>
        <taxon>Apicomplexa</taxon>
        <taxon>Aconoidasida</taxon>
        <taxon>Haemosporida</taxon>
        <taxon>Plasmodiidae</taxon>
        <taxon>Plasmodium</taxon>
        <taxon>Plasmodium (Laverania)</taxon>
    </lineage>
</organism>
<gene>
    <name evidence="2" type="ORF">PFFVO_00440</name>
</gene>
<dbReference type="EMBL" id="KI925016">
    <property type="protein sequence ID" value="ETW20680.1"/>
    <property type="molecule type" value="Genomic_DNA"/>
</dbReference>
<name>A0A024VEV2_PLAFA</name>
<evidence type="ECO:0000313" key="3">
    <source>
        <dbReference type="Proteomes" id="UP000030690"/>
    </source>
</evidence>